<dbReference type="AlphaFoldDB" id="A0A9P5Y2A2"/>
<evidence type="ECO:0000259" key="1">
    <source>
        <dbReference type="PROSITE" id="PS51502"/>
    </source>
</evidence>
<protein>
    <recommendedName>
        <fullName evidence="1">Stress-response A/B barrel domain-containing protein</fullName>
    </recommendedName>
</protein>
<dbReference type="PROSITE" id="PS51502">
    <property type="entry name" value="S_R_A_B_BARREL"/>
    <property type="match status" value="1"/>
</dbReference>
<dbReference type="OrthoDB" id="1601230at2759"/>
<dbReference type="Pfam" id="PF07876">
    <property type="entry name" value="Dabb"/>
    <property type="match status" value="1"/>
</dbReference>
<accession>A0A9P5Y2A2</accession>
<keyword evidence="3" id="KW-1185">Reference proteome</keyword>
<dbReference type="InterPro" id="IPR011008">
    <property type="entry name" value="Dimeric_a/b-barrel"/>
</dbReference>
<evidence type="ECO:0000313" key="3">
    <source>
        <dbReference type="Proteomes" id="UP000807353"/>
    </source>
</evidence>
<name>A0A9P5Y2A2_9AGAR</name>
<organism evidence="2 3">
    <name type="scientific">Collybia nuda</name>
    <dbReference type="NCBI Taxonomy" id="64659"/>
    <lineage>
        <taxon>Eukaryota</taxon>
        <taxon>Fungi</taxon>
        <taxon>Dikarya</taxon>
        <taxon>Basidiomycota</taxon>
        <taxon>Agaricomycotina</taxon>
        <taxon>Agaricomycetes</taxon>
        <taxon>Agaricomycetidae</taxon>
        <taxon>Agaricales</taxon>
        <taxon>Tricholomatineae</taxon>
        <taxon>Clitocybaceae</taxon>
        <taxon>Collybia</taxon>
    </lineage>
</organism>
<comment type="caution">
    <text evidence="2">The sequence shown here is derived from an EMBL/GenBank/DDBJ whole genome shotgun (WGS) entry which is preliminary data.</text>
</comment>
<dbReference type="SUPFAM" id="SSF54909">
    <property type="entry name" value="Dimeric alpha+beta barrel"/>
    <property type="match status" value="1"/>
</dbReference>
<dbReference type="Proteomes" id="UP000807353">
    <property type="component" value="Unassembled WGS sequence"/>
</dbReference>
<dbReference type="EMBL" id="MU150277">
    <property type="protein sequence ID" value="KAF9461973.1"/>
    <property type="molecule type" value="Genomic_DNA"/>
</dbReference>
<reference evidence="2" key="1">
    <citation type="submission" date="2020-11" db="EMBL/GenBank/DDBJ databases">
        <authorList>
            <consortium name="DOE Joint Genome Institute"/>
            <person name="Ahrendt S."/>
            <person name="Riley R."/>
            <person name="Andreopoulos W."/>
            <person name="Labutti K."/>
            <person name="Pangilinan J."/>
            <person name="Ruiz-Duenas F.J."/>
            <person name="Barrasa J.M."/>
            <person name="Sanchez-Garcia M."/>
            <person name="Camarero S."/>
            <person name="Miyauchi S."/>
            <person name="Serrano A."/>
            <person name="Linde D."/>
            <person name="Babiker R."/>
            <person name="Drula E."/>
            <person name="Ayuso-Fernandez I."/>
            <person name="Pacheco R."/>
            <person name="Padilla G."/>
            <person name="Ferreira P."/>
            <person name="Barriuso J."/>
            <person name="Kellner H."/>
            <person name="Castanera R."/>
            <person name="Alfaro M."/>
            <person name="Ramirez L."/>
            <person name="Pisabarro A.G."/>
            <person name="Kuo A."/>
            <person name="Tritt A."/>
            <person name="Lipzen A."/>
            <person name="He G."/>
            <person name="Yan M."/>
            <person name="Ng V."/>
            <person name="Cullen D."/>
            <person name="Martin F."/>
            <person name="Rosso M.-N."/>
            <person name="Henrissat B."/>
            <person name="Hibbett D."/>
            <person name="Martinez A.T."/>
            <person name="Grigoriev I.V."/>
        </authorList>
    </citation>
    <scope>NUCLEOTIDE SEQUENCE</scope>
    <source>
        <strain evidence="2">CBS 247.69</strain>
    </source>
</reference>
<proteinExistence type="predicted"/>
<evidence type="ECO:0000313" key="2">
    <source>
        <dbReference type="EMBL" id="KAF9461973.1"/>
    </source>
</evidence>
<sequence length="107" mass="12413">MAPITRFAAFKYKPGTIDVQKRQVLDIIVKLYEENARMINYGPFGGKNNNPGGHDKGFDIGFTVEFKSKECRDEFNADEKHAQYIMAIRDILEDVFIYDFERGDYGY</sequence>
<gene>
    <name evidence="2" type="ORF">BDZ94DRAFT_1262652</name>
</gene>
<dbReference type="Gene3D" id="3.30.70.100">
    <property type="match status" value="1"/>
</dbReference>
<feature type="domain" description="Stress-response A/B barrel" evidence="1">
    <location>
        <begin position="4"/>
        <end position="100"/>
    </location>
</feature>
<dbReference type="InterPro" id="IPR013097">
    <property type="entry name" value="Dabb"/>
</dbReference>